<dbReference type="AlphaFoldDB" id="A0AAD7AAX4"/>
<name>A0AAD7AAX4_9AGAR</name>
<comment type="caution">
    <text evidence="1">The sequence shown here is derived from an EMBL/GenBank/DDBJ whole genome shotgun (WGS) entry which is preliminary data.</text>
</comment>
<organism evidence="1 2">
    <name type="scientific">Mycena albidolilacea</name>
    <dbReference type="NCBI Taxonomy" id="1033008"/>
    <lineage>
        <taxon>Eukaryota</taxon>
        <taxon>Fungi</taxon>
        <taxon>Dikarya</taxon>
        <taxon>Basidiomycota</taxon>
        <taxon>Agaricomycotina</taxon>
        <taxon>Agaricomycetes</taxon>
        <taxon>Agaricomycetidae</taxon>
        <taxon>Agaricales</taxon>
        <taxon>Marasmiineae</taxon>
        <taxon>Mycenaceae</taxon>
        <taxon>Mycena</taxon>
    </lineage>
</organism>
<gene>
    <name evidence="1" type="ORF">DFH08DRAFT_857492</name>
</gene>
<proteinExistence type="predicted"/>
<keyword evidence="2" id="KW-1185">Reference proteome</keyword>
<dbReference type="EMBL" id="JARIHO010000011">
    <property type="protein sequence ID" value="KAJ7353686.1"/>
    <property type="molecule type" value="Genomic_DNA"/>
</dbReference>
<reference evidence="1" key="1">
    <citation type="submission" date="2023-03" db="EMBL/GenBank/DDBJ databases">
        <title>Massive genome expansion in bonnet fungi (Mycena s.s.) driven by repeated elements and novel gene families across ecological guilds.</title>
        <authorList>
            <consortium name="Lawrence Berkeley National Laboratory"/>
            <person name="Harder C.B."/>
            <person name="Miyauchi S."/>
            <person name="Viragh M."/>
            <person name="Kuo A."/>
            <person name="Thoen E."/>
            <person name="Andreopoulos B."/>
            <person name="Lu D."/>
            <person name="Skrede I."/>
            <person name="Drula E."/>
            <person name="Henrissat B."/>
            <person name="Morin E."/>
            <person name="Kohler A."/>
            <person name="Barry K."/>
            <person name="LaButti K."/>
            <person name="Morin E."/>
            <person name="Salamov A."/>
            <person name="Lipzen A."/>
            <person name="Mereny Z."/>
            <person name="Hegedus B."/>
            <person name="Baldrian P."/>
            <person name="Stursova M."/>
            <person name="Weitz H."/>
            <person name="Taylor A."/>
            <person name="Grigoriev I.V."/>
            <person name="Nagy L.G."/>
            <person name="Martin F."/>
            <person name="Kauserud H."/>
        </authorList>
    </citation>
    <scope>NUCLEOTIDE SEQUENCE</scope>
    <source>
        <strain evidence="1">CBHHK002</strain>
    </source>
</reference>
<evidence type="ECO:0000313" key="1">
    <source>
        <dbReference type="EMBL" id="KAJ7353686.1"/>
    </source>
</evidence>
<protein>
    <submittedName>
        <fullName evidence="1">Uncharacterized protein</fullName>
    </submittedName>
</protein>
<dbReference type="Proteomes" id="UP001218218">
    <property type="component" value="Unassembled WGS sequence"/>
</dbReference>
<accession>A0AAD7AAX4</accession>
<evidence type="ECO:0000313" key="2">
    <source>
        <dbReference type="Proteomes" id="UP001218218"/>
    </source>
</evidence>
<sequence>MDGRLARPVDTQTERYNALAGTPLDKPRRDSDKEIIKRVEEIVKKRGWTMCHIQFNHLITVCIRSHVFVRLRGRLE</sequence>